<accession>A0A1E5T1H1</accession>
<keyword evidence="3" id="KW-1185">Reference proteome</keyword>
<dbReference type="PANTHER" id="PTHR43861">
    <property type="entry name" value="TRANS-ACONITATE 2-METHYLTRANSFERASE-RELATED"/>
    <property type="match status" value="1"/>
</dbReference>
<dbReference type="RefSeq" id="WP_069836732.1">
    <property type="nucleotide sequence ID" value="NZ_MDGQ01000005.1"/>
</dbReference>
<comment type="caution">
    <text evidence="2">The sequence shown here is derived from an EMBL/GenBank/DDBJ whole genome shotgun (WGS) entry which is preliminary data.</text>
</comment>
<dbReference type="Pfam" id="PF13489">
    <property type="entry name" value="Methyltransf_23"/>
    <property type="match status" value="1"/>
</dbReference>
<evidence type="ECO:0000313" key="2">
    <source>
        <dbReference type="EMBL" id="OEK05228.1"/>
    </source>
</evidence>
<dbReference type="AlphaFoldDB" id="A0A1E5T1H1"/>
<dbReference type="GO" id="GO:0016740">
    <property type="term" value="F:transferase activity"/>
    <property type="evidence" value="ECO:0007669"/>
    <property type="project" value="UniProtKB-KW"/>
</dbReference>
<gene>
    <name evidence="2" type="ORF">BFP71_17655</name>
</gene>
<dbReference type="InterPro" id="IPR029063">
    <property type="entry name" value="SAM-dependent_MTases_sf"/>
</dbReference>
<name>A0A1E5T1H1_9BACT</name>
<keyword evidence="1" id="KW-0808">Transferase</keyword>
<dbReference type="OrthoDB" id="9782855at2"/>
<dbReference type="PANTHER" id="PTHR43861:SF3">
    <property type="entry name" value="PUTATIVE (AFU_ORTHOLOGUE AFUA_2G14390)-RELATED"/>
    <property type="match status" value="1"/>
</dbReference>
<protein>
    <recommendedName>
        <fullName evidence="4">Methyltransferase type 11</fullName>
    </recommendedName>
</protein>
<dbReference type="Gene3D" id="3.40.50.150">
    <property type="entry name" value="Vaccinia Virus protein VP39"/>
    <property type="match status" value="1"/>
</dbReference>
<evidence type="ECO:0000256" key="1">
    <source>
        <dbReference type="ARBA" id="ARBA00022679"/>
    </source>
</evidence>
<dbReference type="STRING" id="1563681.BFP71_17655"/>
<evidence type="ECO:0008006" key="4">
    <source>
        <dbReference type="Google" id="ProtNLM"/>
    </source>
</evidence>
<dbReference type="Proteomes" id="UP000095552">
    <property type="component" value="Unassembled WGS sequence"/>
</dbReference>
<dbReference type="EMBL" id="MDGQ01000005">
    <property type="protein sequence ID" value="OEK05228.1"/>
    <property type="molecule type" value="Genomic_DNA"/>
</dbReference>
<sequence length="319" mass="37127">MGFIKRTVCPCCKSKEDQKVLLEEYFNSNYFKHWIDHIASKPAGGYRPEVEEILDEKYEITKCGNCGLIYQSIIPDSELLHKAYESWYDQDENLRFNLSLDNRRVKIQRFLTEVYSFIQFYNQPVNRIKVMDFGMGWSEWSIAARSLGLEPIGLEISPSKVKYASSLGFEAQTLEQQEESSVDFINTEQVFEHLDEPFEYLQNLVRLLKPGGVVKLSVPNGSKIEENLKKYDFNSEEGFRKLNPVNPIEHLNCYNTESLVSLGKSCGLRPVELIKYDFQKSRKVFRPLNALKELARSIKHYNIDQFNKLNGPTLIFFQK</sequence>
<dbReference type="CDD" id="cd02440">
    <property type="entry name" value="AdoMet_MTases"/>
    <property type="match status" value="1"/>
</dbReference>
<reference evidence="2 3" key="1">
    <citation type="submission" date="2016-08" db="EMBL/GenBank/DDBJ databases">
        <title>Draft genome of Fabibacter sp. strain SK-8.</title>
        <authorList>
            <person name="Wong S.-K."/>
            <person name="Hamasaki K."/>
            <person name="Yoshizawa S."/>
        </authorList>
    </citation>
    <scope>NUCLEOTIDE SEQUENCE [LARGE SCALE GENOMIC DNA]</scope>
    <source>
        <strain evidence="2 3">SK-8</strain>
    </source>
</reference>
<dbReference type="SUPFAM" id="SSF53335">
    <property type="entry name" value="S-adenosyl-L-methionine-dependent methyltransferases"/>
    <property type="match status" value="1"/>
</dbReference>
<evidence type="ECO:0000313" key="3">
    <source>
        <dbReference type="Proteomes" id="UP000095552"/>
    </source>
</evidence>
<proteinExistence type="predicted"/>
<organism evidence="2 3">
    <name type="scientific">Roseivirga misakiensis</name>
    <dbReference type="NCBI Taxonomy" id="1563681"/>
    <lineage>
        <taxon>Bacteria</taxon>
        <taxon>Pseudomonadati</taxon>
        <taxon>Bacteroidota</taxon>
        <taxon>Cytophagia</taxon>
        <taxon>Cytophagales</taxon>
        <taxon>Roseivirgaceae</taxon>
        <taxon>Roseivirga</taxon>
    </lineage>
</organism>